<dbReference type="Proteomes" id="UP000091820">
    <property type="component" value="Unassembled WGS sequence"/>
</dbReference>
<accession>A0A1A9WWS4</accession>
<protein>
    <submittedName>
        <fullName evidence="1">Uncharacterized protein</fullName>
    </submittedName>
</protein>
<dbReference type="EnsemblMetazoa" id="GBRI035297-RA">
    <property type="protein sequence ID" value="GBRI035297-PA"/>
    <property type="gene ID" value="GBRI035297"/>
</dbReference>
<reference evidence="1" key="2">
    <citation type="submission" date="2020-05" db="UniProtKB">
        <authorList>
            <consortium name="EnsemblMetazoa"/>
        </authorList>
    </citation>
    <scope>IDENTIFICATION</scope>
    <source>
        <strain evidence="1">IAEA</strain>
    </source>
</reference>
<dbReference type="VEuPathDB" id="VectorBase:GBRI035297"/>
<organism evidence="1 2">
    <name type="scientific">Glossina brevipalpis</name>
    <dbReference type="NCBI Taxonomy" id="37001"/>
    <lineage>
        <taxon>Eukaryota</taxon>
        <taxon>Metazoa</taxon>
        <taxon>Ecdysozoa</taxon>
        <taxon>Arthropoda</taxon>
        <taxon>Hexapoda</taxon>
        <taxon>Insecta</taxon>
        <taxon>Pterygota</taxon>
        <taxon>Neoptera</taxon>
        <taxon>Endopterygota</taxon>
        <taxon>Diptera</taxon>
        <taxon>Brachycera</taxon>
        <taxon>Muscomorpha</taxon>
        <taxon>Hippoboscoidea</taxon>
        <taxon>Glossinidae</taxon>
        <taxon>Glossina</taxon>
    </lineage>
</organism>
<proteinExistence type="predicted"/>
<reference evidence="2" key="1">
    <citation type="submission" date="2014-03" db="EMBL/GenBank/DDBJ databases">
        <authorList>
            <person name="Aksoy S."/>
            <person name="Warren W."/>
            <person name="Wilson R.K."/>
        </authorList>
    </citation>
    <scope>NUCLEOTIDE SEQUENCE [LARGE SCALE GENOMIC DNA]</scope>
    <source>
        <strain evidence="2">IAEA</strain>
    </source>
</reference>
<evidence type="ECO:0000313" key="1">
    <source>
        <dbReference type="EnsemblMetazoa" id="GBRI035297-PA"/>
    </source>
</evidence>
<sequence length="331" mass="38398">MYTLPVARYHLRFQNFDYYALNHYSSVLVEYGKFGEHSFQVDCKELLADLVQTHLPVRRYLSEQEIHLIVVQFVQLASVDNHLLVQRYLNDSEIHLTVVPFVQLVSVDDHLQVRCCLSEREIHLFVVQFVQLVPVDDHLQVRCCLSEREIHLFVVQFVQLVPVDDHLQGIHLIVVQFVQPVSVEAVRIADFEENSLVEQLVHNADFDLNDSLVAFPLPADIVVLKRQHKCQKLLTKITDIYYVTFTCCNNVYSCQAKKKTKTFLESQMMCTHAEKGVKPPPADTLKAREYDKRQQVKTNLGHPNCSQKICEIIRKSWMSFNQSTIVPHGLR</sequence>
<keyword evidence="2" id="KW-1185">Reference proteome</keyword>
<name>A0A1A9WWS4_9MUSC</name>
<evidence type="ECO:0000313" key="2">
    <source>
        <dbReference type="Proteomes" id="UP000091820"/>
    </source>
</evidence>
<dbReference type="AlphaFoldDB" id="A0A1A9WWS4"/>